<protein>
    <submittedName>
        <fullName evidence="3">Uncharacterized protein isoform X1</fullName>
    </submittedName>
</protein>
<dbReference type="RefSeq" id="XP_027106117.1">
    <property type="nucleotide sequence ID" value="XM_027250316.2"/>
</dbReference>
<evidence type="ECO:0000313" key="3">
    <source>
        <dbReference type="RefSeq" id="XP_027106117.1"/>
    </source>
</evidence>
<dbReference type="OrthoDB" id="785936at2759"/>
<reference evidence="2" key="1">
    <citation type="journal article" date="2025" name="Foods">
        <title>Unveiling the Microbial Signatures of Arabica Coffee Cherries: Insights into Ripeness Specific Diversity, Functional Traits, and Implications for Quality and Safety.</title>
        <authorList>
            <consortium name="RefSeq"/>
            <person name="Tenea G.N."/>
            <person name="Cifuentes V."/>
            <person name="Reyes P."/>
            <person name="Cevallos-Vallejos M."/>
        </authorList>
    </citation>
    <scope>NUCLEOTIDE SEQUENCE [LARGE SCALE GENOMIC DNA]</scope>
</reference>
<evidence type="ECO:0000256" key="1">
    <source>
        <dbReference type="SAM" id="MobiDB-lite"/>
    </source>
</evidence>
<feature type="region of interest" description="Disordered" evidence="1">
    <location>
        <begin position="1"/>
        <end position="28"/>
    </location>
</feature>
<sequence length="688" mass="77037">MAEEEAKLSADSIRCNDTEMEDRDEGENEKFYEDIEAPKFVDFTVPDPYRPDDRYWFCLRVGCDQKHEEEMDSEAIYKNFVLRVMAARSPNVRLHKALNRNCSSRNMKCPLSAPPKSSKSRMSRLAIISSMSKKIGADKEKAKVNCTPKTKGKQVAAKYLTTPRNKNCMQNQNAFRSVQNPKPPSVAVPKCRVVAKALIFHSPKTAISMKKSVELRTPLTKLCEGMKKLEVSSQRKPVLGCSSKQPKQLGHNSQKSLPQHSSTRQKGSNKEKCRAKISHKLNTTQINHDPKSLRSLNSKSKDKLSKEFNTKISSARVTKAKSRVDNRKRPVKEAACPISHEPLSTELESCAALSHELNHSPNLALANEGGKYLPKLQASCKENDAIQENVRENDSSTEVSSRNGENLNNVLSQQDNSLCSRRQIEISLGDDKENASALDDKRNYDKKDQSGRKILGTQNSDGKMVIEAIDKDVKGPIVGAPGMKLKLKPTHPKPFRLRTDERGILREANLERKNQAITPQNEAAVVSRFQGGDLQGQHVDIQNEIASLKRTHRQVRTKTPTGPSRVKRSEQQELKPESSTSQASDYDLKKTKSSSRRVLQPQRHFSVTTEARTPDKLLGVIMETSSGKSKPEEVEKPCKKGTTIPTVVRPRAPACPRSLSRGRRPVTIPREPNFHRSHMPTSHAEKVS</sequence>
<feature type="compositionally biased region" description="Acidic residues" evidence="1">
    <location>
        <begin position="18"/>
        <end position="27"/>
    </location>
</feature>
<feature type="compositionally biased region" description="Polar residues" evidence="1">
    <location>
        <begin position="396"/>
        <end position="414"/>
    </location>
</feature>
<dbReference type="AlphaFoldDB" id="A0A6P6VW99"/>
<organism evidence="2 3">
    <name type="scientific">Coffea arabica</name>
    <name type="common">Arabian coffee</name>
    <dbReference type="NCBI Taxonomy" id="13443"/>
    <lineage>
        <taxon>Eukaryota</taxon>
        <taxon>Viridiplantae</taxon>
        <taxon>Streptophyta</taxon>
        <taxon>Embryophyta</taxon>
        <taxon>Tracheophyta</taxon>
        <taxon>Spermatophyta</taxon>
        <taxon>Magnoliopsida</taxon>
        <taxon>eudicotyledons</taxon>
        <taxon>Gunneridae</taxon>
        <taxon>Pentapetalae</taxon>
        <taxon>asterids</taxon>
        <taxon>lamiids</taxon>
        <taxon>Gentianales</taxon>
        <taxon>Rubiaceae</taxon>
        <taxon>Ixoroideae</taxon>
        <taxon>Gardenieae complex</taxon>
        <taxon>Bertiereae - Coffeeae clade</taxon>
        <taxon>Coffeeae</taxon>
        <taxon>Coffea</taxon>
    </lineage>
</organism>
<evidence type="ECO:0000313" key="2">
    <source>
        <dbReference type="Proteomes" id="UP001652660"/>
    </source>
</evidence>
<feature type="compositionally biased region" description="Basic and acidic residues" evidence="1">
    <location>
        <begin position="629"/>
        <end position="638"/>
    </location>
</feature>
<feature type="region of interest" description="Disordered" evidence="1">
    <location>
        <begin position="550"/>
        <end position="611"/>
    </location>
</feature>
<name>A0A6P6VW99_COFAR</name>
<feature type="region of interest" description="Disordered" evidence="1">
    <location>
        <begin position="390"/>
        <end position="414"/>
    </location>
</feature>
<dbReference type="PANTHER" id="PTHR37241:SF1">
    <property type="entry name" value="NEUROFILAMENT HEAVY PROTEIN"/>
    <property type="match status" value="1"/>
</dbReference>
<dbReference type="GeneID" id="113726540"/>
<feature type="compositionally biased region" description="Polar residues" evidence="1">
    <location>
        <begin position="242"/>
        <end position="266"/>
    </location>
</feature>
<feature type="region of interest" description="Disordered" evidence="1">
    <location>
        <begin position="433"/>
        <end position="458"/>
    </location>
</feature>
<gene>
    <name evidence="3" type="primary">LOC113726540</name>
</gene>
<keyword evidence="2" id="KW-1185">Reference proteome</keyword>
<proteinExistence type="predicted"/>
<feature type="compositionally biased region" description="Basic and acidic residues" evidence="1">
    <location>
        <begin position="299"/>
        <end position="309"/>
    </location>
</feature>
<reference evidence="3" key="2">
    <citation type="submission" date="2025-08" db="UniProtKB">
        <authorList>
            <consortium name="RefSeq"/>
        </authorList>
    </citation>
    <scope>IDENTIFICATION</scope>
    <source>
        <tissue evidence="3">Leaves</tissue>
    </source>
</reference>
<feature type="compositionally biased region" description="Basic and acidic residues" evidence="1">
    <location>
        <begin position="567"/>
        <end position="576"/>
    </location>
</feature>
<dbReference type="PANTHER" id="PTHR37241">
    <property type="entry name" value="NEUROFILAMENT HEAVY PROTEIN"/>
    <property type="match status" value="1"/>
</dbReference>
<accession>A0A6P6VW99</accession>
<feature type="region of interest" description="Disordered" evidence="1">
    <location>
        <begin position="234"/>
        <end position="309"/>
    </location>
</feature>
<dbReference type="Proteomes" id="UP001652660">
    <property type="component" value="Chromosome 2c"/>
</dbReference>
<feature type="region of interest" description="Disordered" evidence="1">
    <location>
        <begin position="624"/>
        <end position="688"/>
    </location>
</feature>
<feature type="compositionally biased region" description="Basic and acidic residues" evidence="1">
    <location>
        <begin position="433"/>
        <end position="451"/>
    </location>
</feature>